<gene>
    <name evidence="2" type="ORF">JOF53_006356</name>
</gene>
<dbReference type="RefSeq" id="WP_086788383.1">
    <property type="nucleotide sequence ID" value="NZ_JAGIOO010000001.1"/>
</dbReference>
<evidence type="ECO:0000313" key="3">
    <source>
        <dbReference type="Proteomes" id="UP001519363"/>
    </source>
</evidence>
<accession>A0ABS5ALN1</accession>
<dbReference type="Proteomes" id="UP001519363">
    <property type="component" value="Unassembled WGS sequence"/>
</dbReference>
<name>A0ABS5ALN1_9PSEU</name>
<proteinExistence type="predicted"/>
<organism evidence="2 3">
    <name type="scientific">Crossiella equi</name>
    <dbReference type="NCBI Taxonomy" id="130796"/>
    <lineage>
        <taxon>Bacteria</taxon>
        <taxon>Bacillati</taxon>
        <taxon>Actinomycetota</taxon>
        <taxon>Actinomycetes</taxon>
        <taxon>Pseudonocardiales</taxon>
        <taxon>Pseudonocardiaceae</taxon>
        <taxon>Crossiella</taxon>
    </lineage>
</organism>
<dbReference type="InterPro" id="IPR006311">
    <property type="entry name" value="TAT_signal"/>
</dbReference>
<reference evidence="2 3" key="1">
    <citation type="submission" date="2021-03" db="EMBL/GenBank/DDBJ databases">
        <title>Sequencing the genomes of 1000 actinobacteria strains.</title>
        <authorList>
            <person name="Klenk H.-P."/>
        </authorList>
    </citation>
    <scope>NUCLEOTIDE SEQUENCE [LARGE SCALE GENOMIC DNA]</scope>
    <source>
        <strain evidence="2 3">DSM 44580</strain>
    </source>
</reference>
<evidence type="ECO:0000313" key="2">
    <source>
        <dbReference type="EMBL" id="MBP2477484.1"/>
    </source>
</evidence>
<dbReference type="EMBL" id="JAGIOO010000001">
    <property type="protein sequence ID" value="MBP2477484.1"/>
    <property type="molecule type" value="Genomic_DNA"/>
</dbReference>
<dbReference type="PROSITE" id="PS51318">
    <property type="entry name" value="TAT"/>
    <property type="match status" value="1"/>
</dbReference>
<keyword evidence="3" id="KW-1185">Reference proteome</keyword>
<comment type="caution">
    <text evidence="2">The sequence shown here is derived from an EMBL/GenBank/DDBJ whole genome shotgun (WGS) entry which is preliminary data.</text>
</comment>
<sequence length="185" mass="19817">MPLELTAIPSAEAPGPEAQPTSALRRLDLRSSRRTLFKAVAFSAVALGASTLNLFGARSASAETGPFGLSGWDRNDCRDAYPNGYDEVGDTTGAYVNTYAACLSGTWRGSTYCEAGWHKYGTYQNGAVQSQHVPISTSCGTSTTKNAWKWTTPDGKVYRCSDGYSTFWGPGQSGQTYLTICRAPV</sequence>
<protein>
    <submittedName>
        <fullName evidence="2">Uncharacterized protein</fullName>
    </submittedName>
</protein>
<evidence type="ECO:0000256" key="1">
    <source>
        <dbReference type="SAM" id="MobiDB-lite"/>
    </source>
</evidence>
<feature type="region of interest" description="Disordered" evidence="1">
    <location>
        <begin position="1"/>
        <end position="22"/>
    </location>
</feature>